<proteinExistence type="predicted"/>
<protein>
    <submittedName>
        <fullName evidence="2">Uncharacterized protein</fullName>
    </submittedName>
</protein>
<evidence type="ECO:0000313" key="3">
    <source>
        <dbReference type="Proteomes" id="UP000054549"/>
    </source>
</evidence>
<gene>
    <name evidence="2" type="ORF">M378DRAFT_169064</name>
</gene>
<accession>A0A0C2WE67</accession>
<feature type="compositionally biased region" description="Low complexity" evidence="1">
    <location>
        <begin position="159"/>
        <end position="168"/>
    </location>
</feature>
<dbReference type="AlphaFoldDB" id="A0A0C2WE67"/>
<feature type="compositionally biased region" description="Low complexity" evidence="1">
    <location>
        <begin position="234"/>
        <end position="245"/>
    </location>
</feature>
<dbReference type="EMBL" id="KN818312">
    <property type="protein sequence ID" value="KIL59667.1"/>
    <property type="molecule type" value="Genomic_DNA"/>
</dbReference>
<feature type="region of interest" description="Disordered" evidence="1">
    <location>
        <begin position="138"/>
        <end position="178"/>
    </location>
</feature>
<organism evidence="2 3">
    <name type="scientific">Amanita muscaria (strain Koide BX008)</name>
    <dbReference type="NCBI Taxonomy" id="946122"/>
    <lineage>
        <taxon>Eukaryota</taxon>
        <taxon>Fungi</taxon>
        <taxon>Dikarya</taxon>
        <taxon>Basidiomycota</taxon>
        <taxon>Agaricomycotina</taxon>
        <taxon>Agaricomycetes</taxon>
        <taxon>Agaricomycetidae</taxon>
        <taxon>Agaricales</taxon>
        <taxon>Pluteineae</taxon>
        <taxon>Amanitaceae</taxon>
        <taxon>Amanita</taxon>
    </lineage>
</organism>
<dbReference type="InParanoid" id="A0A0C2WE67"/>
<dbReference type="Proteomes" id="UP000054549">
    <property type="component" value="Unassembled WGS sequence"/>
</dbReference>
<dbReference type="HOGENOM" id="CLU_1049602_0_0_1"/>
<keyword evidence="3" id="KW-1185">Reference proteome</keyword>
<evidence type="ECO:0000313" key="2">
    <source>
        <dbReference type="EMBL" id="KIL59667.1"/>
    </source>
</evidence>
<feature type="region of interest" description="Disordered" evidence="1">
    <location>
        <begin position="199"/>
        <end position="251"/>
    </location>
</feature>
<feature type="compositionally biased region" description="Basic and acidic residues" evidence="1">
    <location>
        <begin position="73"/>
        <end position="84"/>
    </location>
</feature>
<feature type="region of interest" description="Disordered" evidence="1">
    <location>
        <begin position="73"/>
        <end position="104"/>
    </location>
</feature>
<reference evidence="2 3" key="1">
    <citation type="submission" date="2014-04" db="EMBL/GenBank/DDBJ databases">
        <title>Evolutionary Origins and Diversification of the Mycorrhizal Mutualists.</title>
        <authorList>
            <consortium name="DOE Joint Genome Institute"/>
            <consortium name="Mycorrhizal Genomics Consortium"/>
            <person name="Kohler A."/>
            <person name="Kuo A."/>
            <person name="Nagy L.G."/>
            <person name="Floudas D."/>
            <person name="Copeland A."/>
            <person name="Barry K.W."/>
            <person name="Cichocki N."/>
            <person name="Veneault-Fourrey C."/>
            <person name="LaButti K."/>
            <person name="Lindquist E.A."/>
            <person name="Lipzen A."/>
            <person name="Lundell T."/>
            <person name="Morin E."/>
            <person name="Murat C."/>
            <person name="Riley R."/>
            <person name="Ohm R."/>
            <person name="Sun H."/>
            <person name="Tunlid A."/>
            <person name="Henrissat B."/>
            <person name="Grigoriev I.V."/>
            <person name="Hibbett D.S."/>
            <person name="Martin F."/>
        </authorList>
    </citation>
    <scope>NUCLEOTIDE SEQUENCE [LARGE SCALE GENOMIC DNA]</scope>
    <source>
        <strain evidence="2 3">Koide BX008</strain>
    </source>
</reference>
<name>A0A0C2WE67_AMAMK</name>
<feature type="compositionally biased region" description="Polar residues" evidence="1">
    <location>
        <begin position="85"/>
        <end position="104"/>
    </location>
</feature>
<evidence type="ECO:0000256" key="1">
    <source>
        <dbReference type="SAM" id="MobiDB-lite"/>
    </source>
</evidence>
<dbReference type="OrthoDB" id="3110516at2759"/>
<sequence>METLVRTTTPNISDCTTYVATETNASPQRRLYNLLKKSLRVLRIPEKRYDSNETDEGDDMRIELRSIYSKSPLHEQVFETEKSRPSPSSTKCTDGTSSSYYQEPSYTPVSEVADFSDLDDPFACHTLGSPQIVKDIDSALPPKSRCKNKEIEARRRARQAAMQRPQSAGANNPPPRPKVEWRVVASSQTAALRRVCMRSPVTSRRTPSVRSSRWKSLPPLPPISTNLHQHGARSNHVNHPNSSPSARYPAPRMTIDVPRTSVDIF</sequence>
<feature type="compositionally biased region" description="Low complexity" evidence="1">
    <location>
        <begin position="199"/>
        <end position="211"/>
    </location>
</feature>